<organism evidence="9 10">
    <name type="scientific">Magallana gigas</name>
    <name type="common">Pacific oyster</name>
    <name type="synonym">Crassostrea gigas</name>
    <dbReference type="NCBI Taxonomy" id="29159"/>
    <lineage>
        <taxon>Eukaryota</taxon>
        <taxon>Metazoa</taxon>
        <taxon>Spiralia</taxon>
        <taxon>Lophotrochozoa</taxon>
        <taxon>Mollusca</taxon>
        <taxon>Bivalvia</taxon>
        <taxon>Autobranchia</taxon>
        <taxon>Pteriomorphia</taxon>
        <taxon>Ostreida</taxon>
        <taxon>Ostreoidea</taxon>
        <taxon>Ostreidae</taxon>
        <taxon>Magallana</taxon>
    </lineage>
</organism>
<proteinExistence type="inferred from homology"/>
<dbReference type="EnsemblMetazoa" id="G12562.5">
    <property type="protein sequence ID" value="G12562.5:cds"/>
    <property type="gene ID" value="G12562"/>
</dbReference>
<evidence type="ECO:0000256" key="1">
    <source>
        <dbReference type="ARBA" id="ARBA00004424"/>
    </source>
</evidence>
<evidence type="ECO:0000256" key="5">
    <source>
        <dbReference type="ARBA" id="ARBA00022989"/>
    </source>
</evidence>
<evidence type="ECO:0000256" key="7">
    <source>
        <dbReference type="SAM" id="MobiDB-lite"/>
    </source>
</evidence>
<dbReference type="InterPro" id="IPR003841">
    <property type="entry name" value="Na/Pi_transpt"/>
</dbReference>
<comment type="similarity">
    <text evidence="2">Belongs to the SLC34A transporter family.</text>
</comment>
<evidence type="ECO:0000256" key="2">
    <source>
        <dbReference type="ARBA" id="ARBA00005808"/>
    </source>
</evidence>
<sequence length="597" mass="65395">MDSPPPYSEKPETKSEKNGTVNGQLKGIDNKAFDTKDEKMDIATEPEKFDPWALPELKDTGTPWNELDSCGKVVRVVWTIVRILLFLLALYVFFCSLDFLSSAFKLLGGRAAGEVFSNNELLSNPICGVMIGVLSTVLVQSSSTSTSIVVSMVAADILDVRQAIPIVMGANIGTSVTNTLVSIGQITDVGDFRRAFAGATVHDMFNWLAVIVLLPLEVLTGYLYELSKLVVDSMHLQTYEDANKDLLKAITKPFTKLIVEVDSKEINKIATDGETDISLLKTCCKSKTITKLNMTGSVISEKICTKNCSHLFMGSGLTDAGAGSIMLVVSLILLCVCLFSIVKILNSLLQGNIRKVIKKFVNYEFPGKAAYFTGYLAILIGTGLTILVQSSSIFTSTMTPLVGVGVIGLDRMYPLTLGSNIGTTTTGILAALATDTSDGYMHLQNSLQVAMCHLFFNLSGILLFYPLTFMRFPIAMAKFLGNTTAKYRWFAVLYLILMFFLFPLAVFAISLAGIEVLAGVGIPILCLLVFVAIIKVLQNKKPHWLPKKLQNWKFLPICFRSLKPLDRLFAKMCGCCKICSKNEEANADIEKQIDTKL</sequence>
<dbReference type="GO" id="GO:0031982">
    <property type="term" value="C:vesicle"/>
    <property type="evidence" value="ECO:0007669"/>
    <property type="project" value="TreeGrafter"/>
</dbReference>
<reference evidence="9" key="1">
    <citation type="submission" date="2022-08" db="UniProtKB">
        <authorList>
            <consortium name="EnsemblMetazoa"/>
        </authorList>
    </citation>
    <scope>IDENTIFICATION</scope>
    <source>
        <strain evidence="9">05x7-T-G4-1.051#20</strain>
    </source>
</reference>
<feature type="transmembrane region" description="Helical" evidence="8">
    <location>
        <begin position="369"/>
        <end position="388"/>
    </location>
</feature>
<feature type="transmembrane region" description="Helical" evidence="8">
    <location>
        <begin position="516"/>
        <end position="537"/>
    </location>
</feature>
<evidence type="ECO:0000256" key="4">
    <source>
        <dbReference type="ARBA" id="ARBA00022692"/>
    </source>
</evidence>
<protein>
    <recommendedName>
        <fullName evidence="11">Sodium-dependent phosphate transport protein 2B</fullName>
    </recommendedName>
</protein>
<feature type="region of interest" description="Disordered" evidence="7">
    <location>
        <begin position="1"/>
        <end position="27"/>
    </location>
</feature>
<keyword evidence="4 8" id="KW-0812">Transmembrane</keyword>
<keyword evidence="5 8" id="KW-1133">Transmembrane helix</keyword>
<keyword evidence="6 8" id="KW-0472">Membrane</keyword>
<dbReference type="PANTHER" id="PTHR10010:SF46">
    <property type="entry name" value="SODIUM-DEPENDENT PHOSPHATE TRANSPORT PROTEIN 2B"/>
    <property type="match status" value="1"/>
</dbReference>
<evidence type="ECO:0000256" key="8">
    <source>
        <dbReference type="SAM" id="Phobius"/>
    </source>
</evidence>
<dbReference type="NCBIfam" id="TIGR01013">
    <property type="entry name" value="2a58"/>
    <property type="match status" value="1"/>
</dbReference>
<dbReference type="GO" id="GO:0005436">
    <property type="term" value="F:sodium:phosphate symporter activity"/>
    <property type="evidence" value="ECO:0007669"/>
    <property type="project" value="InterPro"/>
</dbReference>
<evidence type="ECO:0000313" key="10">
    <source>
        <dbReference type="Proteomes" id="UP000005408"/>
    </source>
</evidence>
<dbReference type="OMA" id="FTAKCCC"/>
<evidence type="ECO:0000313" key="9">
    <source>
        <dbReference type="EnsemblMetazoa" id="G12562.4:cds"/>
    </source>
</evidence>
<evidence type="ECO:0008006" key="11">
    <source>
        <dbReference type="Google" id="ProtNLM"/>
    </source>
</evidence>
<dbReference type="GO" id="GO:0016324">
    <property type="term" value="C:apical plasma membrane"/>
    <property type="evidence" value="ECO:0007669"/>
    <property type="project" value="UniProtKB-SubCell"/>
</dbReference>
<feature type="transmembrane region" description="Helical" evidence="8">
    <location>
        <begin position="325"/>
        <end position="349"/>
    </location>
</feature>
<feature type="transmembrane region" description="Helical" evidence="8">
    <location>
        <begin position="76"/>
        <end position="100"/>
    </location>
</feature>
<name>A0A8W8I6A4_MAGGI</name>
<dbReference type="SMR" id="A0A8W8I6A4"/>
<accession>A0A8W8I6A4</accession>
<feature type="transmembrane region" description="Helical" evidence="8">
    <location>
        <begin position="447"/>
        <end position="468"/>
    </location>
</feature>
<keyword evidence="3" id="KW-1003">Cell membrane</keyword>
<dbReference type="GO" id="GO:0044341">
    <property type="term" value="P:sodium-dependent phosphate transport"/>
    <property type="evidence" value="ECO:0007669"/>
    <property type="project" value="InterPro"/>
</dbReference>
<evidence type="ECO:0000256" key="3">
    <source>
        <dbReference type="ARBA" id="ARBA00022475"/>
    </source>
</evidence>
<dbReference type="AlphaFoldDB" id="A0A8W8I6A4"/>
<comment type="subcellular location">
    <subcellularLocation>
        <location evidence="1">Apical cell membrane</location>
        <topology evidence="1">Multi-pass membrane protein</topology>
    </subcellularLocation>
</comment>
<dbReference type="EnsemblMetazoa" id="G12562.6">
    <property type="protein sequence ID" value="G12562.6:cds"/>
    <property type="gene ID" value="G12562"/>
</dbReference>
<dbReference type="OrthoDB" id="76259at2759"/>
<dbReference type="PANTHER" id="PTHR10010">
    <property type="entry name" value="SOLUTE CARRIER FAMILY 34 SODIUM PHOSPHATE , MEMBER 2-RELATED"/>
    <property type="match status" value="1"/>
</dbReference>
<dbReference type="GO" id="GO:0005903">
    <property type="term" value="C:brush border"/>
    <property type="evidence" value="ECO:0007669"/>
    <property type="project" value="TreeGrafter"/>
</dbReference>
<feature type="transmembrane region" description="Helical" evidence="8">
    <location>
        <begin position="489"/>
        <end position="510"/>
    </location>
</feature>
<feature type="transmembrane region" description="Helical" evidence="8">
    <location>
        <begin position="204"/>
        <end position="224"/>
    </location>
</feature>
<evidence type="ECO:0000256" key="6">
    <source>
        <dbReference type="ARBA" id="ARBA00023136"/>
    </source>
</evidence>
<dbReference type="Pfam" id="PF02690">
    <property type="entry name" value="Na_Pi_cotrans"/>
    <property type="match status" value="2"/>
</dbReference>
<keyword evidence="10" id="KW-1185">Reference proteome</keyword>
<dbReference type="NCBIfam" id="NF037997">
    <property type="entry name" value="Na_Pi_symport"/>
    <property type="match status" value="1"/>
</dbReference>
<dbReference type="Proteomes" id="UP000005408">
    <property type="component" value="Unassembled WGS sequence"/>
</dbReference>
<dbReference type="EnsemblMetazoa" id="G12562.2">
    <property type="protein sequence ID" value="G12562.2:cds"/>
    <property type="gene ID" value="G12562"/>
</dbReference>
<dbReference type="EnsemblMetazoa" id="G12562.4">
    <property type="protein sequence ID" value="G12562.4:cds"/>
    <property type="gene ID" value="G12562"/>
</dbReference>